<evidence type="ECO:0000313" key="2">
    <source>
        <dbReference type="EMBL" id="OWK07312.1"/>
    </source>
</evidence>
<evidence type="ECO:0000256" key="1">
    <source>
        <dbReference type="SAM" id="MobiDB-lite"/>
    </source>
</evidence>
<feature type="region of interest" description="Disordered" evidence="1">
    <location>
        <begin position="92"/>
        <end position="119"/>
    </location>
</feature>
<proteinExistence type="predicted"/>
<protein>
    <submittedName>
        <fullName evidence="2">Uncharacterized protein</fullName>
    </submittedName>
</protein>
<dbReference type="OrthoDB" id="9616581at2759"/>
<evidence type="ECO:0000313" key="3">
    <source>
        <dbReference type="Proteomes" id="UP000242450"/>
    </source>
</evidence>
<dbReference type="EMBL" id="MKHE01000016">
    <property type="protein sequence ID" value="OWK07312.1"/>
    <property type="molecule type" value="Genomic_DNA"/>
</dbReference>
<gene>
    <name evidence="2" type="ORF">Celaphus_00016983</name>
</gene>
<accession>A0A212CN36</accession>
<name>A0A212CN36_CEREH</name>
<reference evidence="2 3" key="1">
    <citation type="journal article" date="2018" name="Mol. Genet. Genomics">
        <title>The red deer Cervus elaphus genome CerEla1.0: sequencing, annotating, genes, and chromosomes.</title>
        <authorList>
            <person name="Bana N.A."/>
            <person name="Nyiri A."/>
            <person name="Nagy J."/>
            <person name="Frank K."/>
            <person name="Nagy T."/>
            <person name="Steger V."/>
            <person name="Schiller M."/>
            <person name="Lakatos P."/>
            <person name="Sugar L."/>
            <person name="Horn P."/>
            <person name="Barta E."/>
            <person name="Orosz L."/>
        </authorList>
    </citation>
    <scope>NUCLEOTIDE SEQUENCE [LARGE SCALE GENOMIC DNA]</scope>
    <source>
        <strain evidence="2">Hungarian</strain>
    </source>
</reference>
<dbReference type="Proteomes" id="UP000242450">
    <property type="component" value="Chromosome 16"/>
</dbReference>
<organism evidence="2 3">
    <name type="scientific">Cervus elaphus hippelaphus</name>
    <name type="common">European red deer</name>
    <dbReference type="NCBI Taxonomy" id="46360"/>
    <lineage>
        <taxon>Eukaryota</taxon>
        <taxon>Metazoa</taxon>
        <taxon>Chordata</taxon>
        <taxon>Craniata</taxon>
        <taxon>Vertebrata</taxon>
        <taxon>Euteleostomi</taxon>
        <taxon>Mammalia</taxon>
        <taxon>Eutheria</taxon>
        <taxon>Laurasiatheria</taxon>
        <taxon>Artiodactyla</taxon>
        <taxon>Ruminantia</taxon>
        <taxon>Pecora</taxon>
        <taxon>Cervidae</taxon>
        <taxon>Cervinae</taxon>
        <taxon>Cervus</taxon>
    </lineage>
</organism>
<sequence length="196" mass="21207">MALPLGTIPRSSSPHSSWRSAISGPVCSSCAISGLSSWHPESERELCPGRKHPEEVSGVLMGRKAQEIQRVGSLWNVRCRKLAEIHVLDFPGDSNVHKETENPDSSQVTCDSGDHSKSQLTKILEKPLQAHVGEKVVTTRAVSPLESLFPAPSWKPSPQRSPLTGQEKKPPPQAPSYNSVGRICDSESVVETDNGA</sequence>
<keyword evidence="3" id="KW-1185">Reference proteome</keyword>
<comment type="caution">
    <text evidence="2">The sequence shown here is derived from an EMBL/GenBank/DDBJ whole genome shotgun (WGS) entry which is preliminary data.</text>
</comment>
<feature type="region of interest" description="Disordered" evidence="1">
    <location>
        <begin position="145"/>
        <end position="196"/>
    </location>
</feature>
<dbReference type="AlphaFoldDB" id="A0A212CN36"/>